<proteinExistence type="predicted"/>
<gene>
    <name evidence="1" type="ORF">SAMN04488498_108108</name>
</gene>
<organism evidence="1 2">
    <name type="scientific">Neomesorhizobium albiziae</name>
    <dbReference type="NCBI Taxonomy" id="335020"/>
    <lineage>
        <taxon>Bacteria</taxon>
        <taxon>Pseudomonadati</taxon>
        <taxon>Pseudomonadota</taxon>
        <taxon>Alphaproteobacteria</taxon>
        <taxon>Hyphomicrobiales</taxon>
        <taxon>Phyllobacteriaceae</taxon>
        <taxon>Neomesorhizobium</taxon>
    </lineage>
</organism>
<accession>A0A1I4AK53</accession>
<name>A0A1I4AK53_9HYPH</name>
<dbReference type="RefSeq" id="WP_149760922.1">
    <property type="nucleotide sequence ID" value="NZ_BSPE01000048.1"/>
</dbReference>
<evidence type="ECO:0008006" key="3">
    <source>
        <dbReference type="Google" id="ProtNLM"/>
    </source>
</evidence>
<dbReference type="InterPro" id="IPR035220">
    <property type="entry name" value="DUF5330"/>
</dbReference>
<keyword evidence="2" id="KW-1185">Reference proteome</keyword>
<evidence type="ECO:0000313" key="1">
    <source>
        <dbReference type="EMBL" id="SFK56560.1"/>
    </source>
</evidence>
<dbReference type="OrthoDB" id="7923950at2"/>
<protein>
    <recommendedName>
        <fullName evidence="3">DUF5330 domain-containing protein</fullName>
    </recommendedName>
</protein>
<evidence type="ECO:0000313" key="2">
    <source>
        <dbReference type="Proteomes" id="UP000323300"/>
    </source>
</evidence>
<dbReference type="Pfam" id="PF17264">
    <property type="entry name" value="DUF5330"/>
    <property type="match status" value="1"/>
</dbReference>
<dbReference type="EMBL" id="FOSL01000008">
    <property type="protein sequence ID" value="SFK56560.1"/>
    <property type="molecule type" value="Genomic_DNA"/>
</dbReference>
<dbReference type="Proteomes" id="UP000323300">
    <property type="component" value="Unassembled WGS sequence"/>
</dbReference>
<reference evidence="1 2" key="1">
    <citation type="submission" date="2016-10" db="EMBL/GenBank/DDBJ databases">
        <authorList>
            <person name="Varghese N."/>
            <person name="Submissions S."/>
        </authorList>
    </citation>
    <scope>NUCLEOTIDE SEQUENCE [LARGE SCALE GENOMIC DNA]</scope>
    <source>
        <strain evidence="1 2">DSM 21822</strain>
    </source>
</reference>
<dbReference type="AlphaFoldDB" id="A0A1I4AK53"/>
<sequence>MFFLIRTAFWFSLVLLVLPFGGTGEAGNEAVNPIQALSAARDAVGDITAICERKPDVCETGKSAFQTIGVRARESAKIAYELLDEQFGEPDPSIQTGGIPAIIDAAASVN</sequence>